<evidence type="ECO:0000313" key="2">
    <source>
        <dbReference type="EMBL" id="MEN7433297.1"/>
    </source>
</evidence>
<reference evidence="2 3" key="1">
    <citation type="submission" date="2023-12" db="EMBL/GenBank/DDBJ databases">
        <title>Chromobacterium sp. strain TRC.1.1.SA producing antimicrobial pigment.</title>
        <authorList>
            <person name="Verma N."/>
            <person name="Choksket S."/>
            <person name="Pinnaka A.K."/>
            <person name="Korpole S."/>
        </authorList>
    </citation>
    <scope>NUCLEOTIDE SEQUENCE [LARGE SCALE GENOMIC DNA]</scope>
    <source>
        <strain evidence="2 3">TRC1.1.SA</strain>
    </source>
</reference>
<gene>
    <name evidence="2" type="ORF">VA599_21395</name>
</gene>
<organism evidence="2 3">
    <name type="scientific">Chromobacterium indicum</name>
    <dbReference type="NCBI Taxonomy" id="3110228"/>
    <lineage>
        <taxon>Bacteria</taxon>
        <taxon>Pseudomonadati</taxon>
        <taxon>Pseudomonadota</taxon>
        <taxon>Betaproteobacteria</taxon>
        <taxon>Neisseriales</taxon>
        <taxon>Chromobacteriaceae</taxon>
        <taxon>Chromobacterium</taxon>
    </lineage>
</organism>
<dbReference type="EMBL" id="JAYFSJ010000020">
    <property type="protein sequence ID" value="MEN7433297.1"/>
    <property type="molecule type" value="Genomic_DNA"/>
</dbReference>
<evidence type="ECO:0000256" key="1">
    <source>
        <dbReference type="SAM" id="MobiDB-lite"/>
    </source>
</evidence>
<keyword evidence="3" id="KW-1185">Reference proteome</keyword>
<sequence>MSAIQNEVRSVRAGKALQAGEGALSDEQALEILLAQRAMLGQIIRKWRADATKRQANGGAAGSVDVYEAMAAVSRTLDTLARVCGVTPPKKPDSPPSPGVWRTANGKDKL</sequence>
<name>A0ABV0CQ75_9NEIS</name>
<accession>A0ABV0CQ75</accession>
<protein>
    <submittedName>
        <fullName evidence="2">Uncharacterized protein</fullName>
    </submittedName>
</protein>
<comment type="caution">
    <text evidence="2">The sequence shown here is derived from an EMBL/GenBank/DDBJ whole genome shotgun (WGS) entry which is preliminary data.</text>
</comment>
<dbReference type="RefSeq" id="WP_346790531.1">
    <property type="nucleotide sequence ID" value="NZ_JAYFSJ010000020.1"/>
</dbReference>
<evidence type="ECO:0000313" key="3">
    <source>
        <dbReference type="Proteomes" id="UP001405405"/>
    </source>
</evidence>
<feature type="region of interest" description="Disordered" evidence="1">
    <location>
        <begin position="86"/>
        <end position="110"/>
    </location>
</feature>
<proteinExistence type="predicted"/>
<dbReference type="Proteomes" id="UP001405405">
    <property type="component" value="Unassembled WGS sequence"/>
</dbReference>